<comment type="caution">
    <text evidence="2">The sequence shown here is derived from an EMBL/GenBank/DDBJ whole genome shotgun (WGS) entry which is preliminary data.</text>
</comment>
<protein>
    <submittedName>
        <fullName evidence="2">Uncharacterized protein</fullName>
    </submittedName>
</protein>
<dbReference type="AlphaFoldDB" id="A0A917JW75"/>
<reference evidence="2" key="1">
    <citation type="journal article" date="2014" name="Int. J. Syst. Evol. Microbiol.">
        <title>Complete genome sequence of Corynebacterium casei LMG S-19264T (=DSM 44701T), isolated from a smear-ripened cheese.</title>
        <authorList>
            <consortium name="US DOE Joint Genome Institute (JGI-PGF)"/>
            <person name="Walter F."/>
            <person name="Albersmeier A."/>
            <person name="Kalinowski J."/>
            <person name="Ruckert C."/>
        </authorList>
    </citation>
    <scope>NUCLEOTIDE SEQUENCE</scope>
    <source>
        <strain evidence="2">JCM 13919</strain>
    </source>
</reference>
<reference evidence="2" key="2">
    <citation type="submission" date="2020-09" db="EMBL/GenBank/DDBJ databases">
        <authorList>
            <person name="Sun Q."/>
            <person name="Ohkuma M."/>
        </authorList>
    </citation>
    <scope>NUCLEOTIDE SEQUENCE</scope>
    <source>
        <strain evidence="2">JCM 13919</strain>
    </source>
</reference>
<dbReference type="OrthoDB" id="5637494at2"/>
<proteinExistence type="predicted"/>
<name>A0A917JW75_9GAMM</name>
<keyword evidence="1" id="KW-0732">Signal</keyword>
<feature type="signal peptide" evidence="1">
    <location>
        <begin position="1"/>
        <end position="18"/>
    </location>
</feature>
<organism evidence="2 3">
    <name type="scientific">Legionella impletisoli</name>
    <dbReference type="NCBI Taxonomy" id="343510"/>
    <lineage>
        <taxon>Bacteria</taxon>
        <taxon>Pseudomonadati</taxon>
        <taxon>Pseudomonadota</taxon>
        <taxon>Gammaproteobacteria</taxon>
        <taxon>Legionellales</taxon>
        <taxon>Legionellaceae</taxon>
        <taxon>Legionella</taxon>
    </lineage>
</organism>
<gene>
    <name evidence="2" type="ORF">GCM10007966_11700</name>
</gene>
<dbReference type="RefSeq" id="WP_131776586.1">
    <property type="nucleotide sequence ID" value="NZ_BMOB01000004.1"/>
</dbReference>
<sequence length="143" mass="16036">MKKAIAILTLLFSYATYAETLTSLSKEEVIHVFQGNTIKSVPLANLDSQLVPISFSSYFDKTGQIIGKFNKKPLGNEPQKDTGTWKVKDNGVLCITWKRWFSGKEVCALTYPLGNGYLFVNPDNNNFESVIHKDIKSGNQIEE</sequence>
<keyword evidence="3" id="KW-1185">Reference proteome</keyword>
<evidence type="ECO:0000256" key="1">
    <source>
        <dbReference type="SAM" id="SignalP"/>
    </source>
</evidence>
<dbReference type="Proteomes" id="UP000630149">
    <property type="component" value="Unassembled WGS sequence"/>
</dbReference>
<evidence type="ECO:0000313" key="3">
    <source>
        <dbReference type="Proteomes" id="UP000630149"/>
    </source>
</evidence>
<evidence type="ECO:0000313" key="2">
    <source>
        <dbReference type="EMBL" id="GGI84780.1"/>
    </source>
</evidence>
<dbReference type="EMBL" id="BMOB01000004">
    <property type="protein sequence ID" value="GGI84780.1"/>
    <property type="molecule type" value="Genomic_DNA"/>
</dbReference>
<feature type="chain" id="PRO_5037160312" evidence="1">
    <location>
        <begin position="19"/>
        <end position="143"/>
    </location>
</feature>
<accession>A0A917JW75</accession>